<accession>A0A8S3Z2N9</accession>
<dbReference type="PANTHER" id="PTHR46591">
    <property type="entry name" value="ZINC FINGER FYVE DOMAIN-CONTAINING PROTEIN 26"/>
    <property type="match status" value="1"/>
</dbReference>
<dbReference type="GO" id="GO:0005765">
    <property type="term" value="C:lysosomal membrane"/>
    <property type="evidence" value="ECO:0007669"/>
    <property type="project" value="TreeGrafter"/>
</dbReference>
<feature type="region of interest" description="Disordered" evidence="1">
    <location>
        <begin position="642"/>
        <end position="718"/>
    </location>
</feature>
<dbReference type="GO" id="GO:0005813">
    <property type="term" value="C:centrosome"/>
    <property type="evidence" value="ECO:0007669"/>
    <property type="project" value="TreeGrafter"/>
</dbReference>
<dbReference type="Proteomes" id="UP000678393">
    <property type="component" value="Unassembled WGS sequence"/>
</dbReference>
<evidence type="ECO:0000256" key="1">
    <source>
        <dbReference type="SAM" id="MobiDB-lite"/>
    </source>
</evidence>
<keyword evidence="3" id="KW-1185">Reference proteome</keyword>
<feature type="region of interest" description="Disordered" evidence="1">
    <location>
        <begin position="557"/>
        <end position="589"/>
    </location>
</feature>
<dbReference type="OrthoDB" id="1936617at2759"/>
<protein>
    <submittedName>
        <fullName evidence="2">Uncharacterized protein</fullName>
    </submittedName>
</protein>
<reference evidence="2" key="1">
    <citation type="submission" date="2021-04" db="EMBL/GenBank/DDBJ databases">
        <authorList>
            <consortium name="Molecular Ecology Group"/>
        </authorList>
    </citation>
    <scope>NUCLEOTIDE SEQUENCE</scope>
</reference>
<feature type="region of interest" description="Disordered" evidence="1">
    <location>
        <begin position="1263"/>
        <end position="1309"/>
    </location>
</feature>
<dbReference type="GO" id="GO:0000281">
    <property type="term" value="P:mitotic cytokinesis"/>
    <property type="evidence" value="ECO:0007669"/>
    <property type="project" value="InterPro"/>
</dbReference>
<dbReference type="GO" id="GO:0030496">
    <property type="term" value="C:midbody"/>
    <property type="evidence" value="ECO:0007669"/>
    <property type="project" value="TreeGrafter"/>
</dbReference>
<dbReference type="GO" id="GO:0032266">
    <property type="term" value="F:phosphatidylinositol-3-phosphate binding"/>
    <property type="evidence" value="ECO:0007669"/>
    <property type="project" value="InterPro"/>
</dbReference>
<feature type="region of interest" description="Disordered" evidence="1">
    <location>
        <begin position="1122"/>
        <end position="1155"/>
    </location>
</feature>
<feature type="non-terminal residue" evidence="2">
    <location>
        <position position="1"/>
    </location>
</feature>
<dbReference type="InterPro" id="IPR028730">
    <property type="entry name" value="ZFYVE26"/>
</dbReference>
<organism evidence="2 3">
    <name type="scientific">Candidula unifasciata</name>
    <dbReference type="NCBI Taxonomy" id="100452"/>
    <lineage>
        <taxon>Eukaryota</taxon>
        <taxon>Metazoa</taxon>
        <taxon>Spiralia</taxon>
        <taxon>Lophotrochozoa</taxon>
        <taxon>Mollusca</taxon>
        <taxon>Gastropoda</taxon>
        <taxon>Heterobranchia</taxon>
        <taxon>Euthyneura</taxon>
        <taxon>Panpulmonata</taxon>
        <taxon>Eupulmonata</taxon>
        <taxon>Stylommatophora</taxon>
        <taxon>Helicina</taxon>
        <taxon>Helicoidea</taxon>
        <taxon>Geomitridae</taxon>
        <taxon>Candidula</taxon>
    </lineage>
</organism>
<comment type="caution">
    <text evidence="2">The sequence shown here is derived from an EMBL/GenBank/DDBJ whole genome shotgun (WGS) entry which is preliminary data.</text>
</comment>
<feature type="compositionally biased region" description="Basic and acidic residues" evidence="1">
    <location>
        <begin position="578"/>
        <end position="588"/>
    </location>
</feature>
<dbReference type="EMBL" id="CAJHNH020001591">
    <property type="protein sequence ID" value="CAG5123694.1"/>
    <property type="molecule type" value="Genomic_DNA"/>
</dbReference>
<evidence type="ECO:0000313" key="3">
    <source>
        <dbReference type="Proteomes" id="UP000678393"/>
    </source>
</evidence>
<sequence length="1441" mass="161062">METKNTFDKVLNQYVSAQWQEKIEDLFKFFCNNVFLGQWELAKTAIPTLIKELKTSKANIDFAQVLINVSEYPFSQSLGSASVPSPHHLSWLCLQELKQLCPLLDAEKKLVIDSLMKDVDFRLTLAQLKADDERMYLNSGHRTSQIDSGEGDFLSRDTIDFLKKILMRQPSLGDSVLRSLMTTENAAENRNNELLQGIYLDCVNCWLDKLEGRKKQNSNADDVTRYVDSALHILAFYNPVPYWNYLQLRQLFSRLLTLTLSGSASSLTPERIVSVICSRQVPYLLDEFCKIYQEMTVAKSISEHNDFLSDSHWQCLHVMNQLDRNVCWRDFFIICYKKGAHFLAEILDASLSLVRSGKFADLQNMLSYLELQPLRPAILLMGWSYCMTSANARTLLDTLWDDSAEGYHPQLANGCRRLAYHLDLIQWCLDRAKPLVESPGFGSNRQATELLQGLETHSVLYMLHQSTSLASLDHSEVLQLLTSISAKKGSKKKAVTFQDDCKPAGSSPEPINIEQQKDIAIYRSYCAIKNVMDAVMFCVNNFEHDLMNPLHKNFTTEQSVSSSEGEDSSNGAEACPSESERAKQKEDSQQFVQLYEQMVTMRLKETRDHLAQLQPLNYRLEVMENIFSLLFVTHEDICDPNGFAELEPSDDNEGSKLGSSDNLPLESSILSEEDSPQDEQLLEQSKSEAKPGDRSPPSPTTGVVHERSRGASLDYDMPYIDPYQKHNDSVAFSEPPQSSYFTASPEIQNRASEFKKPVLEIFKQAHRESVQLARKPRKKRKRLDSEPAPDTIVGFLCNEYVVRDILHLLKDALSDLNIAKFALSGKTFDLAKRDIFRAPKSKQPSVPSVDLNLEPILQVHIPTSILPESLPKRITKLTQAVHEAWWRFQLIAHEAFPRQPFQILPEQVFVADNDINALPVCEGSAVSAGKYMDTYLPGVQSKLSRSHTVLSHSNIMSRMMASPESLLVFSLIRNNPSQAAEVMKLFKLTEKTAETCEVSFAEVYQTSSGKIWDLEPEVREPSQVQTKVGKRSITALNKAAAVGVATAYLSNIVEDLLANPCVPPVPKPRSSSTREQFSAVFNLDPSSALLLDLLCTCCRTWDACSNMLDIIKTKTKLLKHDPRHKDHMTLAGDRLDDSPSETHPSQSPDLPSASVTSPFTVWTKKLKSSLQGVMGCSELIWNLYDLIHSGESEPSSPGPRTVYTSTAVKVGLQHYFHSAYSSLQVESLRSMDITVAELRRAVDHVLQVLAGLSLEHHLDIVADDPASSQSPSPRGSLSGSTSGSMSGSVTSQSGGAGSRTHNRQQTDQNPLHMAVKQLMYVMEKYVPADGLTHILLGKTNKVSSPPVKNFLLSLYEHVKEMSFLVAECEGKSTEVASNYFKVLNDGPISILGRLMFVKKMPPARLEAVAAKLSLNLTHTIVHSCCPKIPSKHPPAVPECGA</sequence>
<feature type="compositionally biased region" description="Acidic residues" evidence="1">
    <location>
        <begin position="671"/>
        <end position="681"/>
    </location>
</feature>
<dbReference type="GO" id="GO:0032465">
    <property type="term" value="P:regulation of cytokinesis"/>
    <property type="evidence" value="ECO:0007669"/>
    <property type="project" value="TreeGrafter"/>
</dbReference>
<feature type="compositionally biased region" description="Basic and acidic residues" evidence="1">
    <location>
        <begin position="1122"/>
        <end position="1137"/>
    </location>
</feature>
<dbReference type="PANTHER" id="PTHR46591:SF1">
    <property type="entry name" value="ZINC FINGER FYVE DOMAIN-CONTAINING PROTEIN 26"/>
    <property type="match status" value="1"/>
</dbReference>
<feature type="compositionally biased region" description="Low complexity" evidence="1">
    <location>
        <begin position="1263"/>
        <end position="1293"/>
    </location>
</feature>
<gene>
    <name evidence="2" type="ORF">CUNI_LOCUS9252</name>
</gene>
<feature type="compositionally biased region" description="Polar residues" evidence="1">
    <location>
        <begin position="1141"/>
        <end position="1155"/>
    </location>
</feature>
<evidence type="ECO:0000313" key="2">
    <source>
        <dbReference type="EMBL" id="CAG5123694.1"/>
    </source>
</evidence>
<dbReference type="GO" id="GO:0000724">
    <property type="term" value="P:double-strand break repair via homologous recombination"/>
    <property type="evidence" value="ECO:0007669"/>
    <property type="project" value="InterPro"/>
</dbReference>
<proteinExistence type="predicted"/>
<name>A0A8S3Z2N9_9EUPU</name>